<evidence type="ECO:0000256" key="13">
    <source>
        <dbReference type="SAM" id="MobiDB-lite"/>
    </source>
</evidence>
<keyword evidence="5 12" id="KW-0863">Zinc-finger</keyword>
<evidence type="ECO:0000256" key="12">
    <source>
        <dbReference type="PROSITE-ProRule" id="PRU00203"/>
    </source>
</evidence>
<keyword evidence="3" id="KW-0808">Transferase</keyword>
<dbReference type="EMBL" id="BPLQ01003222">
    <property type="protein sequence ID" value="GIX98723.1"/>
    <property type="molecule type" value="Genomic_DNA"/>
</dbReference>
<keyword evidence="6 12" id="KW-0862">Zinc</keyword>
<evidence type="ECO:0000259" key="15">
    <source>
        <dbReference type="PROSITE" id="PS50952"/>
    </source>
</evidence>
<dbReference type="InterPro" id="IPR003101">
    <property type="entry name" value="KIX_dom"/>
</dbReference>
<dbReference type="GO" id="GO:0005634">
    <property type="term" value="C:nucleus"/>
    <property type="evidence" value="ECO:0007669"/>
    <property type="project" value="UniProtKB-SubCell"/>
</dbReference>
<dbReference type="EC" id="2.3.1.48" evidence="2"/>
<dbReference type="GO" id="GO:0045944">
    <property type="term" value="P:positive regulation of transcription by RNA polymerase II"/>
    <property type="evidence" value="ECO:0007669"/>
    <property type="project" value="TreeGrafter"/>
</dbReference>
<dbReference type="Pfam" id="PF02172">
    <property type="entry name" value="KIX"/>
    <property type="match status" value="1"/>
</dbReference>
<feature type="domain" description="KIX" evidence="15">
    <location>
        <begin position="282"/>
        <end position="361"/>
    </location>
</feature>
<feature type="compositionally biased region" description="Polar residues" evidence="13">
    <location>
        <begin position="1"/>
        <end position="20"/>
    </location>
</feature>
<dbReference type="PANTHER" id="PTHR13808">
    <property type="entry name" value="CBP/P300-RELATED"/>
    <property type="match status" value="1"/>
</dbReference>
<dbReference type="GO" id="GO:0004402">
    <property type="term" value="F:histone acetyltransferase activity"/>
    <property type="evidence" value="ECO:0007669"/>
    <property type="project" value="InterPro"/>
</dbReference>
<evidence type="ECO:0000313" key="17">
    <source>
        <dbReference type="Proteomes" id="UP001054837"/>
    </source>
</evidence>
<feature type="domain" description="TAZ-type" evidence="14">
    <location>
        <begin position="53"/>
        <end position="140"/>
    </location>
</feature>
<keyword evidence="4 12" id="KW-0479">Metal-binding</keyword>
<name>A0AAV4PQY0_9ARAC</name>
<evidence type="ECO:0000256" key="4">
    <source>
        <dbReference type="ARBA" id="ARBA00022723"/>
    </source>
</evidence>
<dbReference type="InterPro" id="IPR000197">
    <property type="entry name" value="Znf_TAZ"/>
</dbReference>
<evidence type="ECO:0000256" key="7">
    <source>
        <dbReference type="ARBA" id="ARBA00022853"/>
    </source>
</evidence>
<evidence type="ECO:0000256" key="9">
    <source>
        <dbReference type="ARBA" id="ARBA00023163"/>
    </source>
</evidence>
<dbReference type="SUPFAM" id="SSF47040">
    <property type="entry name" value="Kix domain of CBP (creb binding protein)"/>
    <property type="match status" value="1"/>
</dbReference>
<dbReference type="AlphaFoldDB" id="A0AAV4PQY0"/>
<keyword evidence="17" id="KW-1185">Reference proteome</keyword>
<feature type="region of interest" description="Disordered" evidence="13">
    <location>
        <begin position="1"/>
        <end position="30"/>
    </location>
</feature>
<evidence type="ECO:0000256" key="1">
    <source>
        <dbReference type="ARBA" id="ARBA00004123"/>
    </source>
</evidence>
<reference evidence="16 17" key="1">
    <citation type="submission" date="2021-06" db="EMBL/GenBank/DDBJ databases">
        <title>Caerostris darwini draft genome.</title>
        <authorList>
            <person name="Kono N."/>
            <person name="Arakawa K."/>
        </authorList>
    </citation>
    <scope>NUCLEOTIDE SEQUENCE [LARGE SCALE GENOMIC DNA]</scope>
</reference>
<comment type="caution">
    <text evidence="16">The sequence shown here is derived from an EMBL/GenBank/DDBJ whole genome shotgun (WGS) entry which is preliminary data.</text>
</comment>
<evidence type="ECO:0000256" key="8">
    <source>
        <dbReference type="ARBA" id="ARBA00023015"/>
    </source>
</evidence>
<dbReference type="PROSITE" id="PS50134">
    <property type="entry name" value="ZF_TAZ"/>
    <property type="match status" value="1"/>
</dbReference>
<evidence type="ECO:0000313" key="16">
    <source>
        <dbReference type="EMBL" id="GIX98723.1"/>
    </source>
</evidence>
<dbReference type="InterPro" id="IPR035898">
    <property type="entry name" value="TAZ_dom_sf"/>
</dbReference>
<dbReference type="Proteomes" id="UP001054837">
    <property type="component" value="Unassembled WGS sequence"/>
</dbReference>
<keyword evidence="7" id="KW-0156">Chromatin regulator</keyword>
<evidence type="ECO:0000256" key="11">
    <source>
        <dbReference type="ARBA" id="ARBA00048017"/>
    </source>
</evidence>
<evidence type="ECO:0000256" key="6">
    <source>
        <dbReference type="ARBA" id="ARBA00022833"/>
    </source>
</evidence>
<protein>
    <recommendedName>
        <fullName evidence="2">histone acetyltransferase</fullName>
        <ecNumber evidence="2">2.3.1.48</ecNumber>
    </recommendedName>
</protein>
<dbReference type="GO" id="GO:0003713">
    <property type="term" value="F:transcription coactivator activity"/>
    <property type="evidence" value="ECO:0007669"/>
    <property type="project" value="TreeGrafter"/>
</dbReference>
<dbReference type="Gene3D" id="1.10.246.20">
    <property type="entry name" value="Coactivator CBP, KIX domain"/>
    <property type="match status" value="1"/>
</dbReference>
<dbReference type="GO" id="GO:0008270">
    <property type="term" value="F:zinc ion binding"/>
    <property type="evidence" value="ECO:0007669"/>
    <property type="project" value="UniProtKB-KW"/>
</dbReference>
<dbReference type="GO" id="GO:0031490">
    <property type="term" value="F:chromatin DNA binding"/>
    <property type="evidence" value="ECO:0007669"/>
    <property type="project" value="TreeGrafter"/>
</dbReference>
<dbReference type="SMART" id="SM00551">
    <property type="entry name" value="ZnF_TAZ"/>
    <property type="match status" value="1"/>
</dbReference>
<keyword evidence="8" id="KW-0805">Transcription regulation</keyword>
<organism evidence="16 17">
    <name type="scientific">Caerostris darwini</name>
    <dbReference type="NCBI Taxonomy" id="1538125"/>
    <lineage>
        <taxon>Eukaryota</taxon>
        <taxon>Metazoa</taxon>
        <taxon>Ecdysozoa</taxon>
        <taxon>Arthropoda</taxon>
        <taxon>Chelicerata</taxon>
        <taxon>Arachnida</taxon>
        <taxon>Araneae</taxon>
        <taxon>Araneomorphae</taxon>
        <taxon>Entelegynae</taxon>
        <taxon>Araneoidea</taxon>
        <taxon>Araneidae</taxon>
        <taxon>Caerostris</taxon>
    </lineage>
</organism>
<keyword evidence="9" id="KW-0804">Transcription</keyword>
<dbReference type="SUPFAM" id="SSF57933">
    <property type="entry name" value="TAZ domain"/>
    <property type="match status" value="1"/>
</dbReference>
<accession>A0AAV4PQY0</accession>
<evidence type="ECO:0000259" key="14">
    <source>
        <dbReference type="PROSITE" id="PS50134"/>
    </source>
</evidence>
<sequence>MQNSNLPVAQNAGEQSTSGEQKAVPSSGSAVNTATTVSTAGAIAISTPSRTAVQKKTRLIQLQLVLILHAYRCLSNDNESSEESTYCSLPNCATMKHVLSHMKVCKIGKQCTVPHCVSYSQIISHWRKCTAHNCPVCVPLKQTAARRLQAATVQANQSNQKLGPADIRRAYAGLGLKLGTANDGIGLNTVEKVDPLMSNQVVQGCSLQNLNHIQAFQPGQQNTPQSPRQMESMLQTNAVSFPNSKTSNVINENFPSKLAAPSADLLSSPNKKNRIPNLITDNSVAVKDWPLKMDRRHYVVQKMIQSMFPAVNSNMLKDHRLASLVSLVEKVESDTYTNANSKQEYCLLLAKRLLKMQKILKDKRQNDKENRLSKAKGELV</sequence>
<dbReference type="InterPro" id="IPR013178">
    <property type="entry name" value="Histone_AcTrfase_Rtt109/CBP"/>
</dbReference>
<comment type="subcellular location">
    <subcellularLocation>
        <location evidence="1">Nucleus</location>
    </subcellularLocation>
</comment>
<dbReference type="Pfam" id="PF02135">
    <property type="entry name" value="zf-TAZ"/>
    <property type="match status" value="1"/>
</dbReference>
<evidence type="ECO:0000256" key="2">
    <source>
        <dbReference type="ARBA" id="ARBA00013184"/>
    </source>
</evidence>
<evidence type="ECO:0000256" key="3">
    <source>
        <dbReference type="ARBA" id="ARBA00022679"/>
    </source>
</evidence>
<evidence type="ECO:0000256" key="10">
    <source>
        <dbReference type="ARBA" id="ARBA00023242"/>
    </source>
</evidence>
<dbReference type="PROSITE" id="PS50952">
    <property type="entry name" value="KIX"/>
    <property type="match status" value="1"/>
</dbReference>
<gene>
    <name evidence="16" type="primary">CREBBP</name>
    <name evidence="16" type="ORF">CDAR_571971</name>
</gene>
<evidence type="ECO:0000256" key="5">
    <source>
        <dbReference type="ARBA" id="ARBA00022771"/>
    </source>
</evidence>
<proteinExistence type="predicted"/>
<dbReference type="Gene3D" id="1.20.1020.10">
    <property type="entry name" value="TAZ domain"/>
    <property type="match status" value="1"/>
</dbReference>
<dbReference type="GO" id="GO:0005667">
    <property type="term" value="C:transcription regulator complex"/>
    <property type="evidence" value="ECO:0007669"/>
    <property type="project" value="TreeGrafter"/>
</dbReference>
<dbReference type="InterPro" id="IPR036529">
    <property type="entry name" value="KIX_dom_sf"/>
</dbReference>
<comment type="catalytic activity">
    <reaction evidence="11">
        <text>L-lysyl-[protein] + acetyl-CoA = N(6)-acetyl-L-lysyl-[protein] + CoA + H(+)</text>
        <dbReference type="Rhea" id="RHEA:45948"/>
        <dbReference type="Rhea" id="RHEA-COMP:9752"/>
        <dbReference type="Rhea" id="RHEA-COMP:10731"/>
        <dbReference type="ChEBI" id="CHEBI:15378"/>
        <dbReference type="ChEBI" id="CHEBI:29969"/>
        <dbReference type="ChEBI" id="CHEBI:57287"/>
        <dbReference type="ChEBI" id="CHEBI:57288"/>
        <dbReference type="ChEBI" id="CHEBI:61930"/>
        <dbReference type="EC" id="2.3.1.48"/>
    </reaction>
</comment>
<dbReference type="GO" id="GO:0000123">
    <property type="term" value="C:histone acetyltransferase complex"/>
    <property type="evidence" value="ECO:0007669"/>
    <property type="project" value="TreeGrafter"/>
</dbReference>
<keyword evidence="10" id="KW-0539">Nucleus</keyword>
<dbReference type="PANTHER" id="PTHR13808:SF1">
    <property type="entry name" value="HISTONE ACETYLTRANSFERASE"/>
    <property type="match status" value="1"/>
</dbReference>
<feature type="zinc finger region" description="TAZ-type" evidence="12">
    <location>
        <begin position="53"/>
        <end position="140"/>
    </location>
</feature>